<comment type="caution">
    <text evidence="5">The sequence shown here is derived from an EMBL/GenBank/DDBJ whole genome shotgun (WGS) entry which is preliminary data.</text>
</comment>
<evidence type="ECO:0000313" key="5">
    <source>
        <dbReference type="EMBL" id="MDR6529482.1"/>
    </source>
</evidence>
<keyword evidence="1" id="KW-0805">Transcription regulation</keyword>
<dbReference type="EMBL" id="JAVDRL010000001">
    <property type="protein sequence ID" value="MDR6529482.1"/>
    <property type="molecule type" value="Genomic_DNA"/>
</dbReference>
<protein>
    <submittedName>
        <fullName evidence="5">LacI family transcriptional regulator</fullName>
    </submittedName>
</protein>
<keyword evidence="3" id="KW-0804">Transcription</keyword>
<dbReference type="InterPro" id="IPR000843">
    <property type="entry name" value="HTH_LacI"/>
</dbReference>
<accession>A0ABU1MTH1</accession>
<reference evidence="5 6" key="1">
    <citation type="submission" date="2023-07" db="EMBL/GenBank/DDBJ databases">
        <title>Sorghum-associated microbial communities from plants grown in Nebraska, USA.</title>
        <authorList>
            <person name="Schachtman D."/>
        </authorList>
    </citation>
    <scope>NUCLEOTIDE SEQUENCE [LARGE SCALE GENOMIC DNA]</scope>
    <source>
        <strain evidence="5 6">DS2154</strain>
    </source>
</reference>
<evidence type="ECO:0000313" key="6">
    <source>
        <dbReference type="Proteomes" id="UP001262754"/>
    </source>
</evidence>
<sequence>MQRRGPKGEGAEGVTIVDIAREAGVSIKTVSRVINREDGVGPEARARIEALIARLGYRPNVAARLLSSRRSYLIGVIFLRMGAYHYIGEIQAGAMRACRRAGYQLVVEQVGEGVDGARETLIQTLRAGRFDGLILTPPVCDDPELLNVVESHGLAYVRIAPGGDFGRSPYVFMDDVLAARQITDRLLDLGHRRIAFIDGPPEHTAATRRRHGYLAALGARGVTPCADLIQSGDFESLSGFEAAERLLDLSDPPTAIFAANDGMAVGVLAAAAKRGLSVPGSLSVVGFDDSPVAASAWPRLTTVHQPVAEMAEAAADMLIDGFGDKRFRGRTLVRQLDYRVVDRASTASPRKSTSGL</sequence>
<keyword evidence="2" id="KW-0238">DNA-binding</keyword>
<dbReference type="Gene3D" id="3.40.50.2300">
    <property type="match status" value="2"/>
</dbReference>
<dbReference type="InterPro" id="IPR028082">
    <property type="entry name" value="Peripla_BP_I"/>
</dbReference>
<dbReference type="Proteomes" id="UP001262754">
    <property type="component" value="Unassembled WGS sequence"/>
</dbReference>
<dbReference type="InterPro" id="IPR010982">
    <property type="entry name" value="Lambda_DNA-bd_dom_sf"/>
</dbReference>
<dbReference type="PROSITE" id="PS50932">
    <property type="entry name" value="HTH_LACI_2"/>
    <property type="match status" value="1"/>
</dbReference>
<dbReference type="PROSITE" id="PS00356">
    <property type="entry name" value="HTH_LACI_1"/>
    <property type="match status" value="1"/>
</dbReference>
<dbReference type="Pfam" id="PF13377">
    <property type="entry name" value="Peripla_BP_3"/>
    <property type="match status" value="1"/>
</dbReference>
<dbReference type="PRINTS" id="PR00036">
    <property type="entry name" value="HTHLACI"/>
</dbReference>
<evidence type="ECO:0000256" key="1">
    <source>
        <dbReference type="ARBA" id="ARBA00023015"/>
    </source>
</evidence>
<dbReference type="RefSeq" id="WP_310028353.1">
    <property type="nucleotide sequence ID" value="NZ_JAVDRL010000001.1"/>
</dbReference>
<name>A0ABU1MTH1_9CAUL</name>
<feature type="domain" description="HTH lacI-type" evidence="4">
    <location>
        <begin position="14"/>
        <end position="68"/>
    </location>
</feature>
<organism evidence="5 6">
    <name type="scientific">Caulobacter rhizosphaerae</name>
    <dbReference type="NCBI Taxonomy" id="2010972"/>
    <lineage>
        <taxon>Bacteria</taxon>
        <taxon>Pseudomonadati</taxon>
        <taxon>Pseudomonadota</taxon>
        <taxon>Alphaproteobacteria</taxon>
        <taxon>Caulobacterales</taxon>
        <taxon>Caulobacteraceae</taxon>
        <taxon>Caulobacter</taxon>
    </lineage>
</organism>
<keyword evidence="6" id="KW-1185">Reference proteome</keyword>
<dbReference type="CDD" id="cd01392">
    <property type="entry name" value="HTH_LacI"/>
    <property type="match status" value="1"/>
</dbReference>
<dbReference type="SUPFAM" id="SSF53822">
    <property type="entry name" value="Periplasmic binding protein-like I"/>
    <property type="match status" value="1"/>
</dbReference>
<evidence type="ECO:0000259" key="4">
    <source>
        <dbReference type="PROSITE" id="PS50932"/>
    </source>
</evidence>
<dbReference type="PANTHER" id="PTHR30146">
    <property type="entry name" value="LACI-RELATED TRANSCRIPTIONAL REPRESSOR"/>
    <property type="match status" value="1"/>
</dbReference>
<evidence type="ECO:0000256" key="3">
    <source>
        <dbReference type="ARBA" id="ARBA00023163"/>
    </source>
</evidence>
<gene>
    <name evidence="5" type="ORF">J2800_000197</name>
</gene>
<dbReference type="PANTHER" id="PTHR30146:SF153">
    <property type="entry name" value="LACTOSE OPERON REPRESSOR"/>
    <property type="match status" value="1"/>
</dbReference>
<dbReference type="SMART" id="SM00354">
    <property type="entry name" value="HTH_LACI"/>
    <property type="match status" value="1"/>
</dbReference>
<dbReference type="Gene3D" id="1.10.260.40">
    <property type="entry name" value="lambda repressor-like DNA-binding domains"/>
    <property type="match status" value="1"/>
</dbReference>
<dbReference type="SUPFAM" id="SSF47413">
    <property type="entry name" value="lambda repressor-like DNA-binding domains"/>
    <property type="match status" value="1"/>
</dbReference>
<dbReference type="Pfam" id="PF00356">
    <property type="entry name" value="LacI"/>
    <property type="match status" value="1"/>
</dbReference>
<dbReference type="InterPro" id="IPR046335">
    <property type="entry name" value="LacI/GalR-like_sensor"/>
</dbReference>
<evidence type="ECO:0000256" key="2">
    <source>
        <dbReference type="ARBA" id="ARBA00023125"/>
    </source>
</evidence>
<proteinExistence type="predicted"/>
<dbReference type="CDD" id="cd01545">
    <property type="entry name" value="PBP1_SalR"/>
    <property type="match status" value="1"/>
</dbReference>